<dbReference type="EMBL" id="JAGYPE010000002">
    <property type="protein sequence ID" value="MBS4182372.1"/>
    <property type="molecule type" value="Genomic_DNA"/>
</dbReference>
<evidence type="ECO:0008006" key="3">
    <source>
        <dbReference type="Google" id="ProtNLM"/>
    </source>
</evidence>
<feature type="signal peptide" evidence="1">
    <location>
        <begin position="1"/>
        <end position="24"/>
    </location>
</feature>
<accession>A0A942SYZ3</accession>
<comment type="caution">
    <text evidence="2">The sequence shown here is derived from an EMBL/GenBank/DDBJ whole genome shotgun (WGS) entry which is preliminary data.</text>
</comment>
<organism evidence="2">
    <name type="scientific">Neobacillus citreus</name>
    <dbReference type="NCBI Taxonomy" id="2833578"/>
    <lineage>
        <taxon>Bacteria</taxon>
        <taxon>Bacillati</taxon>
        <taxon>Bacillota</taxon>
        <taxon>Bacilli</taxon>
        <taxon>Bacillales</taxon>
        <taxon>Bacillaceae</taxon>
        <taxon>Neobacillus</taxon>
    </lineage>
</organism>
<feature type="chain" id="PRO_5038104268" description="Lipoprotein" evidence="1">
    <location>
        <begin position="25"/>
        <end position="106"/>
    </location>
</feature>
<gene>
    <name evidence="2" type="ORF">KHB02_13320</name>
</gene>
<dbReference type="AlphaFoldDB" id="A0A942SYZ3"/>
<protein>
    <recommendedName>
        <fullName evidence="3">Lipoprotein</fullName>
    </recommendedName>
</protein>
<name>A0A942SYZ3_9BACI</name>
<reference evidence="2" key="1">
    <citation type="submission" date="2021-05" db="EMBL/GenBank/DDBJ databases">
        <title>Novel Bacillus species.</title>
        <authorList>
            <person name="Liu G."/>
        </authorList>
    </citation>
    <scope>NUCLEOTIDE SEQUENCE</scope>
    <source>
        <strain evidence="2">FJAT-50051</strain>
    </source>
</reference>
<proteinExistence type="predicted"/>
<sequence>MLHRVALVLVVALGASLGLTGCGAEDPTGRLSVTVSENAADHPYEVKVFAETGKLSEHQRVYPGDTADFAGVPVGAVTVRAGELCPQETRVTADDVAAVTLTTTGC</sequence>
<dbReference type="PROSITE" id="PS51257">
    <property type="entry name" value="PROKAR_LIPOPROTEIN"/>
    <property type="match status" value="1"/>
</dbReference>
<evidence type="ECO:0000313" key="2">
    <source>
        <dbReference type="EMBL" id="MBS4182372.1"/>
    </source>
</evidence>
<evidence type="ECO:0000256" key="1">
    <source>
        <dbReference type="SAM" id="SignalP"/>
    </source>
</evidence>
<keyword evidence="1" id="KW-0732">Signal</keyword>